<dbReference type="Gene3D" id="1.10.10.1210">
    <property type="entry name" value="MAGE homology domain, winged helix WH2 motif"/>
    <property type="match status" value="1"/>
</dbReference>
<dbReference type="Pfam" id="PF01454">
    <property type="entry name" value="MAGE"/>
    <property type="match status" value="1"/>
</dbReference>
<dbReference type="InterPro" id="IPR037445">
    <property type="entry name" value="MAGE"/>
</dbReference>
<protein>
    <recommendedName>
        <fullName evidence="2">MAGE domain-containing protein</fullName>
    </recommendedName>
</protein>
<organism evidence="3 4">
    <name type="scientific">Coniosporium apollinis (strain CBS 100218)</name>
    <name type="common">Rock-inhabiting black yeast</name>
    <dbReference type="NCBI Taxonomy" id="1168221"/>
    <lineage>
        <taxon>Eukaryota</taxon>
        <taxon>Fungi</taxon>
        <taxon>Dikarya</taxon>
        <taxon>Ascomycota</taxon>
        <taxon>Pezizomycotina</taxon>
        <taxon>Dothideomycetes</taxon>
        <taxon>Dothideomycetes incertae sedis</taxon>
        <taxon>Coniosporium</taxon>
    </lineage>
</organism>
<name>R7YNW4_CONA1</name>
<accession>R7YNW4</accession>
<dbReference type="GeneID" id="19900048"/>
<dbReference type="GO" id="GO:0005634">
    <property type="term" value="C:nucleus"/>
    <property type="evidence" value="ECO:0007669"/>
    <property type="project" value="TreeGrafter"/>
</dbReference>
<dbReference type="GO" id="GO:0006281">
    <property type="term" value="P:DNA repair"/>
    <property type="evidence" value="ECO:0007669"/>
    <property type="project" value="TreeGrafter"/>
</dbReference>
<dbReference type="InterPro" id="IPR002190">
    <property type="entry name" value="MHD_dom"/>
</dbReference>
<dbReference type="InterPro" id="IPR041899">
    <property type="entry name" value="MAGE_WH2"/>
</dbReference>
<dbReference type="eggNOG" id="KOG4562">
    <property type="taxonomic scope" value="Eukaryota"/>
</dbReference>
<sequence>MPLIRKRRAPTADDEASEDSQDDTPTTATQRQRRRPSPASDAGDFVDGDEETQGDASLEQMVKKMVRFALACEYARQPIRRADISAKVLGTHGRQFKAVFQEAQLQLRATFGMEMTELPLKEKVTLQQRRAAQKTEKAATSSNAWVLTSTLPAKFRTPAILPPPRIPTTATESAYVALYTFIISVIYLAGGQLPEEKLERYLKRTNADQTTPVDKTEKLLNRLIKEGYIVRNKDTSGGEEIVEYMVGPRGKVEVGEQGVAGLVRTVYGEGATEELEKRIERSLGLGERNRAAAAKASSTANSTPAEGRGRGRPRRGDDDDG</sequence>
<reference evidence="4" key="1">
    <citation type="submission" date="2012-06" db="EMBL/GenBank/DDBJ databases">
        <title>The genome sequence of Coniosporium apollinis CBS 100218.</title>
        <authorList>
            <consortium name="The Broad Institute Genome Sequencing Platform"/>
            <person name="Cuomo C."/>
            <person name="Gorbushina A."/>
            <person name="Noack S."/>
            <person name="Walker B."/>
            <person name="Young S.K."/>
            <person name="Zeng Q."/>
            <person name="Gargeya S."/>
            <person name="Fitzgerald M."/>
            <person name="Haas B."/>
            <person name="Abouelleil A."/>
            <person name="Alvarado L."/>
            <person name="Arachchi H.M."/>
            <person name="Berlin A.M."/>
            <person name="Chapman S.B."/>
            <person name="Goldberg J."/>
            <person name="Griggs A."/>
            <person name="Gujja S."/>
            <person name="Hansen M."/>
            <person name="Howarth C."/>
            <person name="Imamovic A."/>
            <person name="Larimer J."/>
            <person name="McCowan C."/>
            <person name="Montmayeur A."/>
            <person name="Murphy C."/>
            <person name="Neiman D."/>
            <person name="Pearson M."/>
            <person name="Priest M."/>
            <person name="Roberts A."/>
            <person name="Saif S."/>
            <person name="Shea T."/>
            <person name="Sisk P."/>
            <person name="Sykes S."/>
            <person name="Wortman J."/>
            <person name="Nusbaum C."/>
            <person name="Birren B."/>
        </authorList>
    </citation>
    <scope>NUCLEOTIDE SEQUENCE [LARGE SCALE GENOMIC DNA]</scope>
    <source>
        <strain evidence="4">CBS 100218</strain>
    </source>
</reference>
<feature type="region of interest" description="Disordered" evidence="1">
    <location>
        <begin position="282"/>
        <end position="321"/>
    </location>
</feature>
<dbReference type="AlphaFoldDB" id="R7YNW4"/>
<dbReference type="STRING" id="1168221.R7YNW4"/>
<dbReference type="Gene3D" id="1.10.10.1200">
    <property type="entry name" value="MAGE homology domain, winged helix WH1 motif"/>
    <property type="match status" value="1"/>
</dbReference>
<evidence type="ECO:0000259" key="2">
    <source>
        <dbReference type="PROSITE" id="PS50838"/>
    </source>
</evidence>
<evidence type="ECO:0000256" key="1">
    <source>
        <dbReference type="SAM" id="MobiDB-lite"/>
    </source>
</evidence>
<dbReference type="PROSITE" id="PS50838">
    <property type="entry name" value="MAGE"/>
    <property type="match status" value="1"/>
</dbReference>
<feature type="domain" description="MAGE" evidence="2">
    <location>
        <begin position="58"/>
        <end position="118"/>
    </location>
</feature>
<dbReference type="PANTHER" id="PTHR11736">
    <property type="entry name" value="MELANOMA-ASSOCIATED ANTIGEN MAGE ANTIGEN"/>
    <property type="match status" value="1"/>
</dbReference>
<feature type="compositionally biased region" description="Low complexity" evidence="1">
    <location>
        <begin position="291"/>
        <end position="305"/>
    </location>
</feature>
<evidence type="ECO:0000313" key="3">
    <source>
        <dbReference type="EMBL" id="EON63509.1"/>
    </source>
</evidence>
<dbReference type="Proteomes" id="UP000016924">
    <property type="component" value="Unassembled WGS sequence"/>
</dbReference>
<dbReference type="SMART" id="SM01373">
    <property type="entry name" value="MAGE"/>
    <property type="match status" value="1"/>
</dbReference>
<dbReference type="RefSeq" id="XP_007778826.1">
    <property type="nucleotide sequence ID" value="XM_007780636.1"/>
</dbReference>
<gene>
    <name evidence="3" type="ORF">W97_02737</name>
</gene>
<dbReference type="OrthoDB" id="205198at2759"/>
<keyword evidence="4" id="KW-1185">Reference proteome</keyword>
<dbReference type="OMA" id="GMQMVEQ"/>
<evidence type="ECO:0000313" key="4">
    <source>
        <dbReference type="Proteomes" id="UP000016924"/>
    </source>
</evidence>
<dbReference type="HOGENOM" id="CLU_048908_1_0_1"/>
<dbReference type="InterPro" id="IPR041898">
    <property type="entry name" value="MAGE_WH1"/>
</dbReference>
<proteinExistence type="predicted"/>
<dbReference type="EMBL" id="JH767563">
    <property type="protein sequence ID" value="EON63509.1"/>
    <property type="molecule type" value="Genomic_DNA"/>
</dbReference>
<dbReference type="PANTHER" id="PTHR11736:SF14">
    <property type="entry name" value="NSE3 HOMOLOG, SMC5-SMC6 COMPLEX COMPONENT"/>
    <property type="match status" value="1"/>
</dbReference>
<feature type="compositionally biased region" description="Acidic residues" evidence="1">
    <location>
        <begin position="12"/>
        <end position="22"/>
    </location>
</feature>
<feature type="region of interest" description="Disordered" evidence="1">
    <location>
        <begin position="1"/>
        <end position="55"/>
    </location>
</feature>
<feature type="compositionally biased region" description="Acidic residues" evidence="1">
    <location>
        <begin position="44"/>
        <end position="53"/>
    </location>
</feature>